<dbReference type="HOGENOM" id="CLU_029367_2_0_1"/>
<dbReference type="SUPFAM" id="SSF47923">
    <property type="entry name" value="Ypt/Rab-GAP domain of gyp1p"/>
    <property type="match status" value="2"/>
</dbReference>
<dbReference type="FunFam" id="1.10.8.270:FF:000035">
    <property type="entry name" value="Cell cycle arrest protein BUB2"/>
    <property type="match status" value="1"/>
</dbReference>
<proteinExistence type="inferred from homology"/>
<dbReference type="EnsemblProtists" id="EKX47949">
    <property type="protein sequence ID" value="EKX47949"/>
    <property type="gene ID" value="GUITHDRAFT_151896"/>
</dbReference>
<dbReference type="OMA" id="CHKSEPQ"/>
<evidence type="ECO:0000313" key="9">
    <source>
        <dbReference type="Proteomes" id="UP000011087"/>
    </source>
</evidence>
<gene>
    <name evidence="7" type="ORF">GUITHDRAFT_151896</name>
</gene>
<dbReference type="InterPro" id="IPR000195">
    <property type="entry name" value="Rab-GAP-TBC_dom"/>
</dbReference>
<name>L1JIG8_GUITC</name>
<evidence type="ECO:0000256" key="4">
    <source>
        <dbReference type="ARBA" id="ARBA00023306"/>
    </source>
</evidence>
<dbReference type="OrthoDB" id="10263206at2759"/>
<keyword evidence="4" id="KW-0131">Cell cycle</keyword>
<reference evidence="9" key="2">
    <citation type="submission" date="2012-11" db="EMBL/GenBank/DDBJ databases">
        <authorList>
            <person name="Kuo A."/>
            <person name="Curtis B.A."/>
            <person name="Tanifuji G."/>
            <person name="Burki F."/>
            <person name="Gruber A."/>
            <person name="Irimia M."/>
            <person name="Maruyama S."/>
            <person name="Arias M.C."/>
            <person name="Ball S.G."/>
            <person name="Gile G.H."/>
            <person name="Hirakawa Y."/>
            <person name="Hopkins J.F."/>
            <person name="Rensing S.A."/>
            <person name="Schmutz J."/>
            <person name="Symeonidi A."/>
            <person name="Elias M."/>
            <person name="Eveleigh R.J."/>
            <person name="Herman E.K."/>
            <person name="Klute M.J."/>
            <person name="Nakayama T."/>
            <person name="Obornik M."/>
            <person name="Reyes-Prieto A."/>
            <person name="Armbrust E.V."/>
            <person name="Aves S.J."/>
            <person name="Beiko R.G."/>
            <person name="Coutinho P."/>
            <person name="Dacks J.B."/>
            <person name="Durnford D.G."/>
            <person name="Fast N.M."/>
            <person name="Green B.R."/>
            <person name="Grisdale C."/>
            <person name="Hempe F."/>
            <person name="Henrissat B."/>
            <person name="Hoppner M.P."/>
            <person name="Ishida K.-I."/>
            <person name="Kim E."/>
            <person name="Koreny L."/>
            <person name="Kroth P.G."/>
            <person name="Liu Y."/>
            <person name="Malik S.-B."/>
            <person name="Maier U.G."/>
            <person name="McRose D."/>
            <person name="Mock T."/>
            <person name="Neilson J.A."/>
            <person name="Onodera N.T."/>
            <person name="Poole A.M."/>
            <person name="Pritham E.J."/>
            <person name="Richards T.A."/>
            <person name="Rocap G."/>
            <person name="Roy S.W."/>
            <person name="Sarai C."/>
            <person name="Schaack S."/>
            <person name="Shirato S."/>
            <person name="Slamovits C.H."/>
            <person name="Spencer D.F."/>
            <person name="Suzuki S."/>
            <person name="Worden A.Z."/>
            <person name="Zauner S."/>
            <person name="Barry K."/>
            <person name="Bell C."/>
            <person name="Bharti A.K."/>
            <person name="Crow J.A."/>
            <person name="Grimwood J."/>
            <person name="Kramer R."/>
            <person name="Lindquist E."/>
            <person name="Lucas S."/>
            <person name="Salamov A."/>
            <person name="McFadden G.I."/>
            <person name="Lane C.E."/>
            <person name="Keeling P.J."/>
            <person name="Gray M.W."/>
            <person name="Grigoriev I.V."/>
            <person name="Archibald J.M."/>
        </authorList>
    </citation>
    <scope>NUCLEOTIDE SEQUENCE</scope>
    <source>
        <strain evidence="9">CCMP2712</strain>
    </source>
</reference>
<dbReference type="InterPro" id="IPR035969">
    <property type="entry name" value="Rab-GAP_TBC_sf"/>
</dbReference>
<dbReference type="PaxDb" id="55529-EKX47949"/>
<dbReference type="InterPro" id="IPR050302">
    <property type="entry name" value="Rab_GAP_TBC_domain"/>
</dbReference>
<accession>L1JIG8</accession>
<dbReference type="EMBL" id="JH992987">
    <property type="protein sequence ID" value="EKX47949.1"/>
    <property type="molecule type" value="Genomic_DNA"/>
</dbReference>
<reference evidence="8" key="3">
    <citation type="submission" date="2015-06" db="UniProtKB">
        <authorList>
            <consortium name="EnsemblProtists"/>
        </authorList>
    </citation>
    <scope>IDENTIFICATION</scope>
</reference>
<dbReference type="PANTHER" id="PTHR47219">
    <property type="entry name" value="RAB GTPASE-ACTIVATING PROTEIN 1-LIKE"/>
    <property type="match status" value="1"/>
</dbReference>
<dbReference type="GO" id="GO:0031267">
    <property type="term" value="F:small GTPase binding"/>
    <property type="evidence" value="ECO:0007669"/>
    <property type="project" value="TreeGrafter"/>
</dbReference>
<evidence type="ECO:0000256" key="3">
    <source>
        <dbReference type="ARBA" id="ARBA00023212"/>
    </source>
</evidence>
<keyword evidence="2" id="KW-0963">Cytoplasm</keyword>
<dbReference type="PROSITE" id="PS50086">
    <property type="entry name" value="TBC_RABGAP"/>
    <property type="match status" value="1"/>
</dbReference>
<evidence type="ECO:0000313" key="8">
    <source>
        <dbReference type="EnsemblProtists" id="EKX47949"/>
    </source>
</evidence>
<dbReference type="PANTHER" id="PTHR47219:SF9">
    <property type="entry name" value="GTPASE ACTIVATING PROTEIN AND CENTROSOME-ASSOCIATED, ISOFORM B"/>
    <property type="match status" value="1"/>
</dbReference>
<dbReference type="AlphaFoldDB" id="L1JIG8"/>
<evidence type="ECO:0000256" key="2">
    <source>
        <dbReference type="ARBA" id="ARBA00022490"/>
    </source>
</evidence>
<dbReference type="eggNOG" id="KOG2058">
    <property type="taxonomic scope" value="Eukaryota"/>
</dbReference>
<feature type="domain" description="Rab-GAP TBC" evidence="6">
    <location>
        <begin position="60"/>
        <end position="249"/>
    </location>
</feature>
<dbReference type="GO" id="GO:0005856">
    <property type="term" value="C:cytoskeleton"/>
    <property type="evidence" value="ECO:0007669"/>
    <property type="project" value="UniProtKB-SubCell"/>
</dbReference>
<dbReference type="Pfam" id="PF00566">
    <property type="entry name" value="RabGAP-TBC"/>
    <property type="match status" value="1"/>
</dbReference>
<evidence type="ECO:0000313" key="7">
    <source>
        <dbReference type="EMBL" id="EKX47949.1"/>
    </source>
</evidence>
<comment type="subcellular location">
    <subcellularLocation>
        <location evidence="1">Cytoplasm</location>
        <location evidence="1">Cytoskeleton</location>
    </subcellularLocation>
</comment>
<evidence type="ECO:0000259" key="6">
    <source>
        <dbReference type="PROSITE" id="PS50086"/>
    </source>
</evidence>
<reference evidence="7 9" key="1">
    <citation type="journal article" date="2012" name="Nature">
        <title>Algal genomes reveal evolutionary mosaicism and the fate of nucleomorphs.</title>
        <authorList>
            <consortium name="DOE Joint Genome Institute"/>
            <person name="Curtis B.A."/>
            <person name="Tanifuji G."/>
            <person name="Burki F."/>
            <person name="Gruber A."/>
            <person name="Irimia M."/>
            <person name="Maruyama S."/>
            <person name="Arias M.C."/>
            <person name="Ball S.G."/>
            <person name="Gile G.H."/>
            <person name="Hirakawa Y."/>
            <person name="Hopkins J.F."/>
            <person name="Kuo A."/>
            <person name="Rensing S.A."/>
            <person name="Schmutz J."/>
            <person name="Symeonidi A."/>
            <person name="Elias M."/>
            <person name="Eveleigh R.J."/>
            <person name="Herman E.K."/>
            <person name="Klute M.J."/>
            <person name="Nakayama T."/>
            <person name="Obornik M."/>
            <person name="Reyes-Prieto A."/>
            <person name="Armbrust E.V."/>
            <person name="Aves S.J."/>
            <person name="Beiko R.G."/>
            <person name="Coutinho P."/>
            <person name="Dacks J.B."/>
            <person name="Durnford D.G."/>
            <person name="Fast N.M."/>
            <person name="Green B.R."/>
            <person name="Grisdale C.J."/>
            <person name="Hempel F."/>
            <person name="Henrissat B."/>
            <person name="Hoppner M.P."/>
            <person name="Ishida K."/>
            <person name="Kim E."/>
            <person name="Koreny L."/>
            <person name="Kroth P.G."/>
            <person name="Liu Y."/>
            <person name="Malik S.B."/>
            <person name="Maier U.G."/>
            <person name="McRose D."/>
            <person name="Mock T."/>
            <person name="Neilson J.A."/>
            <person name="Onodera N.T."/>
            <person name="Poole A.M."/>
            <person name="Pritham E.J."/>
            <person name="Richards T.A."/>
            <person name="Rocap G."/>
            <person name="Roy S.W."/>
            <person name="Sarai C."/>
            <person name="Schaack S."/>
            <person name="Shirato S."/>
            <person name="Slamovits C.H."/>
            <person name="Spencer D.F."/>
            <person name="Suzuki S."/>
            <person name="Worden A.Z."/>
            <person name="Zauner S."/>
            <person name="Barry K."/>
            <person name="Bell C."/>
            <person name="Bharti A.K."/>
            <person name="Crow J.A."/>
            <person name="Grimwood J."/>
            <person name="Kramer R."/>
            <person name="Lindquist E."/>
            <person name="Lucas S."/>
            <person name="Salamov A."/>
            <person name="McFadden G.I."/>
            <person name="Lane C.E."/>
            <person name="Keeling P.J."/>
            <person name="Gray M.W."/>
            <person name="Grigoriev I.V."/>
            <person name="Archibald J.M."/>
        </authorList>
    </citation>
    <scope>NUCLEOTIDE SEQUENCE</scope>
    <source>
        <strain evidence="7 9">CCMP2712</strain>
    </source>
</reference>
<dbReference type="STRING" id="905079.L1JIG8"/>
<comment type="similarity">
    <text evidence="5">Belongs to the BUB2 family.</text>
</comment>
<keyword evidence="9" id="KW-1185">Reference proteome</keyword>
<dbReference type="GO" id="GO:0005096">
    <property type="term" value="F:GTPase activator activity"/>
    <property type="evidence" value="ECO:0007669"/>
    <property type="project" value="TreeGrafter"/>
</dbReference>
<keyword evidence="3" id="KW-0206">Cytoskeleton</keyword>
<dbReference type="Proteomes" id="UP000011087">
    <property type="component" value="Unassembled WGS sequence"/>
</dbReference>
<dbReference type="Gene3D" id="1.10.8.270">
    <property type="entry name" value="putative rabgap domain of human tbc1 domain family member 14 like domains"/>
    <property type="match status" value="1"/>
</dbReference>
<evidence type="ECO:0000256" key="5">
    <source>
        <dbReference type="ARBA" id="ARBA00061049"/>
    </source>
</evidence>
<organism evidence="7">
    <name type="scientific">Guillardia theta (strain CCMP2712)</name>
    <name type="common">Cryptophyte</name>
    <dbReference type="NCBI Taxonomy" id="905079"/>
    <lineage>
        <taxon>Eukaryota</taxon>
        <taxon>Cryptophyceae</taxon>
        <taxon>Pyrenomonadales</taxon>
        <taxon>Geminigeraceae</taxon>
        <taxon>Guillardia</taxon>
    </lineage>
</organism>
<evidence type="ECO:0000256" key="1">
    <source>
        <dbReference type="ARBA" id="ARBA00004245"/>
    </source>
</evidence>
<dbReference type="RefSeq" id="XP_005834929.1">
    <property type="nucleotide sequence ID" value="XM_005834872.1"/>
</dbReference>
<sequence length="323" mass="36789">MNSHFSNEQDNDETFEQILYAPTNNPALPISHALEKLREEIVLKGIPATSQEEEYLLRVESKSTTRGKTWKILLGAHEITFQEYMDLVALGQSSSHSKIEDDAFRTFASDSEFCARVQQCKLVRVLNAVIHQAERKRSRDQVVVYVQGMNAICGIVLLELNEIDATALLLALLEKHCPLYLNSTLDSVYIGCMLVDQVLHIVDVDLFKFLSKFKLSGQIYCFPWLLSLGSCWSPHSEAVKLFDFLFAKGVHWIVMCSVARVVSLRADLFASDRPMKVFQKLPPYDATENICEAKLFWSKLSSQQQKVIEKHPYDACSAMEDWE</sequence>
<dbReference type="SMART" id="SM00164">
    <property type="entry name" value="TBC"/>
    <property type="match status" value="1"/>
</dbReference>
<dbReference type="Gene3D" id="1.10.472.80">
    <property type="entry name" value="Ypt/Rab-GAP domain of gyp1p, domain 3"/>
    <property type="match status" value="1"/>
</dbReference>
<dbReference type="GeneID" id="17304697"/>
<dbReference type="KEGG" id="gtt:GUITHDRAFT_151896"/>
<protein>
    <recommendedName>
        <fullName evidence="6">Rab-GAP TBC domain-containing protein</fullName>
    </recommendedName>
</protein>